<organism evidence="1">
    <name type="scientific">uncultured Geobacter sp</name>
    <dbReference type="NCBI Taxonomy" id="186741"/>
    <lineage>
        <taxon>Bacteria</taxon>
        <taxon>Pseudomonadati</taxon>
        <taxon>Thermodesulfobacteriota</taxon>
        <taxon>Desulfuromonadia</taxon>
        <taxon>Geobacterales</taxon>
        <taxon>Geobacteraceae</taxon>
        <taxon>Geobacter</taxon>
        <taxon>environmental samples</taxon>
    </lineage>
</organism>
<reference evidence="1" key="1">
    <citation type="journal article" date="2013" name="Environ. Microbiol.">
        <title>Seasonally variable intestinal metagenomes of the red palm weevil (Rhynchophorus ferrugineus).</title>
        <authorList>
            <person name="Jia S."/>
            <person name="Zhang X."/>
            <person name="Zhang G."/>
            <person name="Yin A."/>
            <person name="Zhang S."/>
            <person name="Li F."/>
            <person name="Wang L."/>
            <person name="Zhao D."/>
            <person name="Yun Q."/>
            <person name="Tala"/>
            <person name="Wang J."/>
            <person name="Sun G."/>
            <person name="Baabdullah M."/>
            <person name="Yu X."/>
            <person name="Hu S."/>
            <person name="Al-Mssallem I.S."/>
            <person name="Yu J."/>
        </authorList>
    </citation>
    <scope>NUCLEOTIDE SEQUENCE</scope>
</reference>
<dbReference type="AlphaFoldDB" id="A0A060CBI0"/>
<sequence length="100" mass="10929">TGLAHGLPLITTVKGDVTRLVNEHNLGFSALPEDVESLADAFRDAYHTSPEERQKLSLRARAFYRSHMSKMSAIDHIEAILLTAAESERLPSLGATLDVS</sequence>
<protein>
    <submittedName>
        <fullName evidence="1">CAZy families GT4 protein</fullName>
    </submittedName>
</protein>
<evidence type="ECO:0000313" key="1">
    <source>
        <dbReference type="EMBL" id="AIA94018.1"/>
    </source>
</evidence>
<dbReference type="SUPFAM" id="SSF53756">
    <property type="entry name" value="UDP-Glycosyltransferase/glycogen phosphorylase"/>
    <property type="match status" value="1"/>
</dbReference>
<proteinExistence type="predicted"/>
<accession>A0A060CBI0</accession>
<name>A0A060CBI0_9BACT</name>
<dbReference type="Gene3D" id="3.40.50.2000">
    <property type="entry name" value="Glycogen Phosphorylase B"/>
    <property type="match status" value="1"/>
</dbReference>
<dbReference type="EMBL" id="KF126670">
    <property type="protein sequence ID" value="AIA94018.1"/>
    <property type="molecule type" value="Genomic_DNA"/>
</dbReference>
<feature type="non-terminal residue" evidence="1">
    <location>
        <position position="1"/>
    </location>
</feature>